<evidence type="ECO:0000313" key="3">
    <source>
        <dbReference type="EMBL" id="RXI10087.1"/>
    </source>
</evidence>
<dbReference type="GO" id="GO:0006412">
    <property type="term" value="P:translation"/>
    <property type="evidence" value="ECO:0007669"/>
    <property type="project" value="InterPro"/>
</dbReference>
<dbReference type="Proteomes" id="UP000290289">
    <property type="component" value="Chromosome 1"/>
</dbReference>
<protein>
    <submittedName>
        <fullName evidence="3">Uncharacterized protein</fullName>
    </submittedName>
</protein>
<proteinExistence type="predicted"/>
<evidence type="ECO:0000313" key="4">
    <source>
        <dbReference type="Proteomes" id="UP000290289"/>
    </source>
</evidence>
<evidence type="ECO:0000313" key="2">
    <source>
        <dbReference type="EMBL" id="RXI09214.1"/>
    </source>
</evidence>
<dbReference type="Proteomes" id="UP000290289">
    <property type="component" value="Chromosome 3"/>
</dbReference>
<keyword evidence="4" id="KW-1185">Reference proteome</keyword>
<name>A0A498KR23_MALDO</name>
<dbReference type="GO" id="GO:0005840">
    <property type="term" value="C:ribosome"/>
    <property type="evidence" value="ECO:0007669"/>
    <property type="project" value="InterPro"/>
</dbReference>
<gene>
    <name evidence="1" type="ORF">DVH24_004303</name>
    <name evidence="3" type="ORF">DVH24_018539</name>
    <name evidence="2" type="ORF">DVH24_023375</name>
</gene>
<reference evidence="3 4" key="1">
    <citation type="submission" date="2018-10" db="EMBL/GenBank/DDBJ databases">
        <title>A high-quality apple genome assembly.</title>
        <authorList>
            <person name="Hu J."/>
        </authorList>
    </citation>
    <scope>NUCLEOTIDE SEQUENCE [LARGE SCALE GENOMIC DNA]</scope>
    <source>
        <strain evidence="4">cv. HFTH1</strain>
        <tissue evidence="3">Young leaf</tissue>
    </source>
</reference>
<dbReference type="AlphaFoldDB" id="A0A498KR23"/>
<dbReference type="InterPro" id="IPR036049">
    <property type="entry name" value="Ribosomal_uL29_sf"/>
</dbReference>
<accession>A0A498KR23</accession>
<dbReference type="GO" id="GO:0003735">
    <property type="term" value="F:structural constituent of ribosome"/>
    <property type="evidence" value="ECO:0007669"/>
    <property type="project" value="InterPro"/>
</dbReference>
<comment type="caution">
    <text evidence="3">The sequence shown here is derived from an EMBL/GenBank/DDBJ whole genome shotgun (WGS) entry which is preliminary data.</text>
</comment>
<dbReference type="Gene3D" id="1.10.287.310">
    <property type="match status" value="1"/>
</dbReference>
<dbReference type="EMBL" id="RDQH01000327">
    <property type="protein sequence ID" value="RXI09214.1"/>
    <property type="molecule type" value="Genomic_DNA"/>
</dbReference>
<sequence length="61" mass="6900">MSSERPIFLNTERNLRKMRDYLKAELGVLCVIKITGEAPNKLSKIKVVRQETAKAIIDGGR</sequence>
<dbReference type="EMBL" id="RDQH01000001">
    <property type="protein sequence ID" value="RXI10087.1"/>
    <property type="molecule type" value="Genomic_DNA"/>
</dbReference>
<dbReference type="EMBL" id="RDQH01000329">
    <property type="protein sequence ID" value="RXI03651.1"/>
    <property type="molecule type" value="Genomic_DNA"/>
</dbReference>
<evidence type="ECO:0000313" key="1">
    <source>
        <dbReference type="EMBL" id="RXI03651.1"/>
    </source>
</evidence>
<organism evidence="3 4">
    <name type="scientific">Malus domestica</name>
    <name type="common">Apple</name>
    <name type="synonym">Pyrus malus</name>
    <dbReference type="NCBI Taxonomy" id="3750"/>
    <lineage>
        <taxon>Eukaryota</taxon>
        <taxon>Viridiplantae</taxon>
        <taxon>Streptophyta</taxon>
        <taxon>Embryophyta</taxon>
        <taxon>Tracheophyta</taxon>
        <taxon>Spermatophyta</taxon>
        <taxon>Magnoliopsida</taxon>
        <taxon>eudicotyledons</taxon>
        <taxon>Gunneridae</taxon>
        <taxon>Pentapetalae</taxon>
        <taxon>rosids</taxon>
        <taxon>fabids</taxon>
        <taxon>Rosales</taxon>
        <taxon>Rosaceae</taxon>
        <taxon>Amygdaloideae</taxon>
        <taxon>Maleae</taxon>
        <taxon>Malus</taxon>
    </lineage>
</organism>